<evidence type="ECO:0008006" key="4">
    <source>
        <dbReference type="Google" id="ProtNLM"/>
    </source>
</evidence>
<dbReference type="Proteomes" id="UP001629113">
    <property type="component" value="Unassembled WGS sequence"/>
</dbReference>
<sequence length="90" mass="10536">MQIKRLRILLHTPLGVLLVIHLPCCKNQQLIKNIVQPLSLCVRSSWYYWRSHSVGGDVAGGWEEFSYQSIPILASTCDFFSDHRYLRYLR</sequence>
<name>A0ABR4PYH7_9HELO</name>
<gene>
    <name evidence="2" type="ORF">PVAG01_01934</name>
</gene>
<evidence type="ECO:0000256" key="1">
    <source>
        <dbReference type="SAM" id="SignalP"/>
    </source>
</evidence>
<comment type="caution">
    <text evidence="2">The sequence shown here is derived from an EMBL/GenBank/DDBJ whole genome shotgun (WGS) entry which is preliminary data.</text>
</comment>
<accession>A0ABR4PYH7</accession>
<feature type="chain" id="PRO_5045241945" description="Secreted protein" evidence="1">
    <location>
        <begin position="28"/>
        <end position="90"/>
    </location>
</feature>
<evidence type="ECO:0000313" key="2">
    <source>
        <dbReference type="EMBL" id="KAL3428425.1"/>
    </source>
</evidence>
<dbReference type="EMBL" id="JBFCZG010000001">
    <property type="protein sequence ID" value="KAL3428425.1"/>
    <property type="molecule type" value="Genomic_DNA"/>
</dbReference>
<feature type="signal peptide" evidence="1">
    <location>
        <begin position="1"/>
        <end position="27"/>
    </location>
</feature>
<proteinExistence type="predicted"/>
<organism evidence="2 3">
    <name type="scientific">Phlyctema vagabunda</name>
    <dbReference type="NCBI Taxonomy" id="108571"/>
    <lineage>
        <taxon>Eukaryota</taxon>
        <taxon>Fungi</taxon>
        <taxon>Dikarya</taxon>
        <taxon>Ascomycota</taxon>
        <taxon>Pezizomycotina</taxon>
        <taxon>Leotiomycetes</taxon>
        <taxon>Helotiales</taxon>
        <taxon>Dermateaceae</taxon>
        <taxon>Phlyctema</taxon>
    </lineage>
</organism>
<keyword evidence="1" id="KW-0732">Signal</keyword>
<reference evidence="2 3" key="1">
    <citation type="submission" date="2024-06" db="EMBL/GenBank/DDBJ databases">
        <title>Complete genome of Phlyctema vagabunda strain 19-DSS-EL-015.</title>
        <authorList>
            <person name="Fiorenzani C."/>
        </authorList>
    </citation>
    <scope>NUCLEOTIDE SEQUENCE [LARGE SCALE GENOMIC DNA]</scope>
    <source>
        <strain evidence="2 3">19-DSS-EL-015</strain>
    </source>
</reference>
<evidence type="ECO:0000313" key="3">
    <source>
        <dbReference type="Proteomes" id="UP001629113"/>
    </source>
</evidence>
<keyword evidence="3" id="KW-1185">Reference proteome</keyword>
<protein>
    <recommendedName>
        <fullName evidence="4">Secreted protein</fullName>
    </recommendedName>
</protein>